<gene>
    <name evidence="1" type="ORF">HHUB_2031</name>
</gene>
<dbReference type="STRING" id="1407499.HHUB_2031"/>
<dbReference type="Proteomes" id="UP000066737">
    <property type="component" value="Chromosome I"/>
</dbReference>
<sequence>MLDRATRLALFTLYQSALAVGIALLPVAVLARRAGVTLPVRRLVERTEQAYKARAAN</sequence>
<evidence type="ECO:0000313" key="2">
    <source>
        <dbReference type="Proteomes" id="UP000066737"/>
    </source>
</evidence>
<dbReference type="AlphaFoldDB" id="A0A0U5H390"/>
<dbReference type="EMBL" id="LN831302">
    <property type="protein sequence ID" value="CQH54006.1"/>
    <property type="molecule type" value="Genomic_DNA"/>
</dbReference>
<dbReference type="RefSeq" id="WP_169793390.1">
    <property type="nucleotide sequence ID" value="NZ_CEML01000002.1"/>
</dbReference>
<dbReference type="KEGG" id="hhb:Hhub_2031"/>
<reference evidence="2" key="1">
    <citation type="journal article" date="2016" name="Environ. Microbiol.">
        <title>The complete genome of a viable archaeum isolated from 123-million-year-old rock salt.</title>
        <authorList>
            <person name="Jaakkola S.T."/>
            <person name="Pfeiffer F."/>
            <person name="Ravantti J.J."/>
            <person name="Guo Q."/>
            <person name="Liu Y."/>
            <person name="Chen X."/>
            <person name="Ma H."/>
            <person name="Yang C."/>
            <person name="Oksanen H.M."/>
            <person name="Bamford D.H."/>
        </authorList>
    </citation>
    <scope>NUCLEOTIDE SEQUENCE</scope>
    <source>
        <strain evidence="2">JI20-1</strain>
    </source>
</reference>
<protein>
    <submittedName>
        <fullName evidence="1">Uncharacterized protein</fullName>
    </submittedName>
</protein>
<evidence type="ECO:0000313" key="1">
    <source>
        <dbReference type="EMBL" id="CQH54006.1"/>
    </source>
</evidence>
<dbReference type="GeneID" id="54851157"/>
<proteinExistence type="predicted"/>
<name>A0A0U5H390_9EURY</name>
<organism evidence="1 2">
    <name type="scientific">Halobacterium hubeiense</name>
    <dbReference type="NCBI Taxonomy" id="1407499"/>
    <lineage>
        <taxon>Archaea</taxon>
        <taxon>Methanobacteriati</taxon>
        <taxon>Methanobacteriota</taxon>
        <taxon>Stenosarchaea group</taxon>
        <taxon>Halobacteria</taxon>
        <taxon>Halobacteriales</taxon>
        <taxon>Halobacteriaceae</taxon>
        <taxon>Halobacterium</taxon>
    </lineage>
</organism>
<keyword evidence="2" id="KW-1185">Reference proteome</keyword>
<accession>A0A0U5H390</accession>